<dbReference type="PANTHER" id="PTHR24421">
    <property type="entry name" value="NITRATE/NITRITE SENSOR PROTEIN NARX-RELATED"/>
    <property type="match status" value="1"/>
</dbReference>
<evidence type="ECO:0000256" key="3">
    <source>
        <dbReference type="ARBA" id="ARBA00023012"/>
    </source>
</evidence>
<sequence length="549" mass="63350">MKNLNSLFFILLLAFTSCYKKELSKADRTNYDKAYNFLDASKKDSAFKYFNKAKDNFIEKGYPSYAGSSLVNMGIIQCDGGDYYGAQETALSAIKFLDEKKDAIELTSNYNNLGVSYQNMKDFNKAAYFYNEAAKFTTDSIYQMTLLNNKAVSYSHLKKYNYAISIFNELLASPNIRKHPIVFSMVYDNLAFTKFQQNINYNAEPELNVAVRIRKIIKDEGGLNASFSHLAEYFENRNPQKALSYAKEMFKIASINKSPDDKLSALQKIILLEKPENTKIYFNEYQKLKDSLEIARNKSKSQFALERFGSEQLKAQNAEKENQLLWQYLLLGALVAAVIVIIVLYNRRQKRLKHEKEIEIKNTQLKLSKKVHDVVANGIYHVMTKIENQEHFDKTEALDELEFVYEKSRDISYEKQEHKNNNNSFNDEVSHLIGSFKNERVKTYTVGNSKEIWKGLTDTTTNEIYQIIRELLVNMKKHSQADKVIFKFEKINNRINIQYTDNGIGISGDLIRNNGLTNTDSRIENINGKIIFDTKTEKGLKVNISFPVS</sequence>
<dbReference type="Gene3D" id="1.25.40.10">
    <property type="entry name" value="Tetratricopeptide repeat domain"/>
    <property type="match status" value="2"/>
</dbReference>
<dbReference type="Gene3D" id="3.30.565.10">
    <property type="entry name" value="Histidine kinase-like ATPase, C-terminal domain"/>
    <property type="match status" value="1"/>
</dbReference>
<keyword evidence="1" id="KW-0808">Transferase</keyword>
<name>A0ABS1FR46_9FLAO</name>
<protein>
    <recommendedName>
        <fullName evidence="6">Histidine kinase/HSP90-like ATPase domain-containing protein</fullName>
    </recommendedName>
</protein>
<dbReference type="InterPro" id="IPR019734">
    <property type="entry name" value="TPR_rpt"/>
</dbReference>
<dbReference type="InterPro" id="IPR011990">
    <property type="entry name" value="TPR-like_helical_dom_sf"/>
</dbReference>
<reference evidence="8" key="1">
    <citation type="submission" date="2021-01" db="EMBL/GenBank/DDBJ databases">
        <title>Genome public.</title>
        <authorList>
            <person name="Liu C."/>
            <person name="Sun Q."/>
        </authorList>
    </citation>
    <scope>NUCLEOTIDE SEQUENCE [LARGE SCALE GENOMIC DNA]</scope>
    <source>
        <strain evidence="8">YIM B02567</strain>
    </source>
</reference>
<keyword evidence="5" id="KW-0812">Transmembrane</keyword>
<dbReference type="PROSITE" id="PS50005">
    <property type="entry name" value="TPR"/>
    <property type="match status" value="1"/>
</dbReference>
<keyword evidence="8" id="KW-1185">Reference proteome</keyword>
<organism evidence="7 8">
    <name type="scientific">Chryseobacterium paridis</name>
    <dbReference type="NCBI Taxonomy" id="2800328"/>
    <lineage>
        <taxon>Bacteria</taxon>
        <taxon>Pseudomonadati</taxon>
        <taxon>Bacteroidota</taxon>
        <taxon>Flavobacteriia</taxon>
        <taxon>Flavobacteriales</taxon>
        <taxon>Weeksellaceae</taxon>
        <taxon>Chryseobacterium group</taxon>
        <taxon>Chryseobacterium</taxon>
    </lineage>
</organism>
<dbReference type="InterPro" id="IPR050482">
    <property type="entry name" value="Sensor_HK_TwoCompSys"/>
</dbReference>
<feature type="domain" description="Histidine kinase/HSP90-like ATPase" evidence="6">
    <location>
        <begin position="462"/>
        <end position="548"/>
    </location>
</feature>
<dbReference type="InterPro" id="IPR003594">
    <property type="entry name" value="HATPase_dom"/>
</dbReference>
<comment type="caution">
    <text evidence="7">The sequence shown here is derived from an EMBL/GenBank/DDBJ whole genome shotgun (WGS) entry which is preliminary data.</text>
</comment>
<accession>A0ABS1FR46</accession>
<evidence type="ECO:0000256" key="1">
    <source>
        <dbReference type="ARBA" id="ARBA00022679"/>
    </source>
</evidence>
<dbReference type="PANTHER" id="PTHR24421:SF60">
    <property type="entry name" value="SENSOR HISTIDINE KINASE COMP"/>
    <property type="match status" value="1"/>
</dbReference>
<keyword evidence="5" id="KW-0472">Membrane</keyword>
<evidence type="ECO:0000256" key="2">
    <source>
        <dbReference type="ARBA" id="ARBA00022777"/>
    </source>
</evidence>
<dbReference type="RefSeq" id="WP_200242984.1">
    <property type="nucleotide sequence ID" value="NZ_JAENHK010000001.1"/>
</dbReference>
<evidence type="ECO:0000313" key="8">
    <source>
        <dbReference type="Proteomes" id="UP000628669"/>
    </source>
</evidence>
<evidence type="ECO:0000313" key="7">
    <source>
        <dbReference type="EMBL" id="MBK1894869.1"/>
    </source>
</evidence>
<dbReference type="Proteomes" id="UP000628669">
    <property type="component" value="Unassembled WGS sequence"/>
</dbReference>
<feature type="transmembrane region" description="Helical" evidence="5">
    <location>
        <begin position="325"/>
        <end position="346"/>
    </location>
</feature>
<keyword evidence="4" id="KW-0802">TPR repeat</keyword>
<dbReference type="InterPro" id="IPR036890">
    <property type="entry name" value="HATPase_C_sf"/>
</dbReference>
<evidence type="ECO:0000256" key="4">
    <source>
        <dbReference type="PROSITE-ProRule" id="PRU00339"/>
    </source>
</evidence>
<evidence type="ECO:0000259" key="6">
    <source>
        <dbReference type="Pfam" id="PF02518"/>
    </source>
</evidence>
<proteinExistence type="predicted"/>
<dbReference type="Pfam" id="PF02518">
    <property type="entry name" value="HATPase_c"/>
    <property type="match status" value="1"/>
</dbReference>
<feature type="repeat" description="TPR" evidence="4">
    <location>
        <begin position="107"/>
        <end position="140"/>
    </location>
</feature>
<evidence type="ECO:0000256" key="5">
    <source>
        <dbReference type="SAM" id="Phobius"/>
    </source>
</evidence>
<dbReference type="EMBL" id="JAENHK010000001">
    <property type="protein sequence ID" value="MBK1894869.1"/>
    <property type="molecule type" value="Genomic_DNA"/>
</dbReference>
<dbReference type="SUPFAM" id="SSF55874">
    <property type="entry name" value="ATPase domain of HSP90 chaperone/DNA topoisomerase II/histidine kinase"/>
    <property type="match status" value="1"/>
</dbReference>
<dbReference type="PROSITE" id="PS51257">
    <property type="entry name" value="PROKAR_LIPOPROTEIN"/>
    <property type="match status" value="1"/>
</dbReference>
<keyword evidence="5" id="KW-1133">Transmembrane helix</keyword>
<dbReference type="SUPFAM" id="SSF48452">
    <property type="entry name" value="TPR-like"/>
    <property type="match status" value="1"/>
</dbReference>
<keyword evidence="3" id="KW-0902">Two-component regulatory system</keyword>
<gene>
    <name evidence="7" type="ORF">JHL15_03770</name>
</gene>
<keyword evidence="2" id="KW-0418">Kinase</keyword>